<keyword evidence="6" id="KW-1185">Reference proteome</keyword>
<protein>
    <recommendedName>
        <fullName evidence="4">SD-repeat containing protein B domain-containing protein</fullName>
    </recommendedName>
</protein>
<evidence type="ECO:0000259" key="4">
    <source>
        <dbReference type="Pfam" id="PF17210"/>
    </source>
</evidence>
<sequence length="129" mass="14273">MEKRIRIIKQIDYDMKKIIYILLCVFLFAACSEEDGTIIGTTKVEGSGVEAQMANITVKLYDSPTSVYKTTTTDTNGDFIFTGLESGNYFVGATVVINGDTYDTGNVQYQVYVGGDIERPVSLTLTKRN</sequence>
<name>A0A399SRK9_9BACT</name>
<dbReference type="Pfam" id="PF17210">
    <property type="entry name" value="SdrD_B"/>
    <property type="match status" value="1"/>
</dbReference>
<gene>
    <name evidence="5" type="ORF">D1614_20995</name>
</gene>
<evidence type="ECO:0000313" key="5">
    <source>
        <dbReference type="EMBL" id="RIJ45998.1"/>
    </source>
</evidence>
<reference evidence="5 6" key="1">
    <citation type="submission" date="2018-08" db="EMBL/GenBank/DDBJ databases">
        <title>Pallidiluteibacterium maritimus gen. nov., sp. nov., isolated from coastal sediment.</title>
        <authorList>
            <person name="Zhou L.Y."/>
        </authorList>
    </citation>
    <scope>NUCLEOTIDE SEQUENCE [LARGE SCALE GENOMIC DNA]</scope>
    <source>
        <strain evidence="5 6">XSD2</strain>
    </source>
</reference>
<organism evidence="5 6">
    <name type="scientific">Maribellus luteus</name>
    <dbReference type="NCBI Taxonomy" id="2305463"/>
    <lineage>
        <taxon>Bacteria</taxon>
        <taxon>Pseudomonadati</taxon>
        <taxon>Bacteroidota</taxon>
        <taxon>Bacteroidia</taxon>
        <taxon>Marinilabiliales</taxon>
        <taxon>Prolixibacteraceae</taxon>
        <taxon>Maribellus</taxon>
    </lineage>
</organism>
<feature type="domain" description="SD-repeat containing protein B" evidence="4">
    <location>
        <begin position="50"/>
        <end position="95"/>
    </location>
</feature>
<dbReference type="InterPro" id="IPR033764">
    <property type="entry name" value="Sdr_B"/>
</dbReference>
<evidence type="ECO:0000313" key="6">
    <source>
        <dbReference type="Proteomes" id="UP000265926"/>
    </source>
</evidence>
<dbReference type="GO" id="GO:0005576">
    <property type="term" value="C:extracellular region"/>
    <property type="evidence" value="ECO:0007669"/>
    <property type="project" value="UniProtKB-SubCell"/>
</dbReference>
<dbReference type="SUPFAM" id="SSF117074">
    <property type="entry name" value="Hypothetical protein PA1324"/>
    <property type="match status" value="1"/>
</dbReference>
<evidence type="ECO:0000256" key="3">
    <source>
        <dbReference type="ARBA" id="ARBA00022729"/>
    </source>
</evidence>
<comment type="subcellular location">
    <subcellularLocation>
        <location evidence="1">Secreted</location>
    </subcellularLocation>
</comment>
<keyword evidence="2" id="KW-0964">Secreted</keyword>
<dbReference type="AlphaFoldDB" id="A0A399SRK9"/>
<keyword evidence="3" id="KW-0732">Signal</keyword>
<dbReference type="Gene3D" id="2.60.40.10">
    <property type="entry name" value="Immunoglobulins"/>
    <property type="match status" value="1"/>
</dbReference>
<dbReference type="Proteomes" id="UP000265926">
    <property type="component" value="Unassembled WGS sequence"/>
</dbReference>
<accession>A0A399SRK9</accession>
<dbReference type="PROSITE" id="PS51257">
    <property type="entry name" value="PROKAR_LIPOPROTEIN"/>
    <property type="match status" value="1"/>
</dbReference>
<comment type="caution">
    <text evidence="5">The sequence shown here is derived from an EMBL/GenBank/DDBJ whole genome shotgun (WGS) entry which is preliminary data.</text>
</comment>
<evidence type="ECO:0000256" key="1">
    <source>
        <dbReference type="ARBA" id="ARBA00004613"/>
    </source>
</evidence>
<evidence type="ECO:0000256" key="2">
    <source>
        <dbReference type="ARBA" id="ARBA00022525"/>
    </source>
</evidence>
<dbReference type="EMBL" id="QWGR01000018">
    <property type="protein sequence ID" value="RIJ45998.1"/>
    <property type="molecule type" value="Genomic_DNA"/>
</dbReference>
<dbReference type="InterPro" id="IPR013783">
    <property type="entry name" value="Ig-like_fold"/>
</dbReference>
<proteinExistence type="predicted"/>